<organism evidence="2 3">
    <name type="scientific">Mumia flava</name>
    <dbReference type="NCBI Taxonomy" id="1348852"/>
    <lineage>
        <taxon>Bacteria</taxon>
        <taxon>Bacillati</taxon>
        <taxon>Actinomycetota</taxon>
        <taxon>Actinomycetes</taxon>
        <taxon>Propionibacteriales</taxon>
        <taxon>Nocardioidaceae</taxon>
        <taxon>Mumia</taxon>
    </lineage>
</organism>
<evidence type="ECO:0000313" key="3">
    <source>
        <dbReference type="Proteomes" id="UP000230842"/>
    </source>
</evidence>
<name>A0A2M9BGZ9_9ACTN</name>
<keyword evidence="1" id="KW-1133">Transmembrane helix</keyword>
<dbReference type="EMBL" id="PGEZ01000001">
    <property type="protein sequence ID" value="PJJ57184.1"/>
    <property type="molecule type" value="Genomic_DNA"/>
</dbReference>
<sequence length="270" mass="26590">MSGAPTRTGGGAGRLGLLAAAWETERRKALASPVVVTTAALVAGGITVLAASLTLAARAGNEQIRAQLGATLGQSGADGWTTYTGALAQVSGAAALLGFGVALSWFVGREFADGTLAGLFALPVSRQTTALAKLLVYAAWAAVVAAASTVSALVAGLAIGLGPPDGGAVAALGRLCVLVLLTAVIATPAAWTATLGRGLLSGIAATVLVIATAQVLAVAGTGARWPFAAPALWALDPTSVTAPQLGLPVLVGVGFGALTIRSWAHLELDR</sequence>
<feature type="transmembrane region" description="Helical" evidence="1">
    <location>
        <begin position="34"/>
        <end position="57"/>
    </location>
</feature>
<dbReference type="Pfam" id="PF12730">
    <property type="entry name" value="ABC2_membrane_4"/>
    <property type="match status" value="1"/>
</dbReference>
<keyword evidence="1" id="KW-0812">Transmembrane</keyword>
<dbReference type="OrthoDB" id="4336274at2"/>
<feature type="transmembrane region" description="Helical" evidence="1">
    <location>
        <begin position="245"/>
        <end position="264"/>
    </location>
</feature>
<evidence type="ECO:0000313" key="2">
    <source>
        <dbReference type="EMBL" id="PJJ57184.1"/>
    </source>
</evidence>
<dbReference type="Proteomes" id="UP000230842">
    <property type="component" value="Unassembled WGS sequence"/>
</dbReference>
<dbReference type="RefSeq" id="WP_100414594.1">
    <property type="nucleotide sequence ID" value="NZ_PGEZ01000001.1"/>
</dbReference>
<proteinExistence type="predicted"/>
<feature type="transmembrane region" description="Helical" evidence="1">
    <location>
        <begin position="171"/>
        <end position="191"/>
    </location>
</feature>
<feature type="transmembrane region" description="Helical" evidence="1">
    <location>
        <begin position="134"/>
        <end position="159"/>
    </location>
</feature>
<feature type="transmembrane region" description="Helical" evidence="1">
    <location>
        <begin position="203"/>
        <end position="225"/>
    </location>
</feature>
<accession>A0A2M9BGZ9</accession>
<protein>
    <submittedName>
        <fullName evidence="2">ABC-2 type transport system permease protein</fullName>
    </submittedName>
</protein>
<gene>
    <name evidence="2" type="ORF">CLV56_1408</name>
</gene>
<reference evidence="2 3" key="1">
    <citation type="submission" date="2017-11" db="EMBL/GenBank/DDBJ databases">
        <title>Genomic Encyclopedia of Archaeal and Bacterial Type Strains, Phase II (KMG-II): From Individual Species to Whole Genera.</title>
        <authorList>
            <person name="Goeker M."/>
        </authorList>
    </citation>
    <scope>NUCLEOTIDE SEQUENCE [LARGE SCALE GENOMIC DNA]</scope>
    <source>
        <strain evidence="2 3">DSM 27763</strain>
    </source>
</reference>
<dbReference type="AlphaFoldDB" id="A0A2M9BGZ9"/>
<keyword evidence="1" id="KW-0472">Membrane</keyword>
<keyword evidence="3" id="KW-1185">Reference proteome</keyword>
<comment type="caution">
    <text evidence="2">The sequence shown here is derived from an EMBL/GenBank/DDBJ whole genome shotgun (WGS) entry which is preliminary data.</text>
</comment>
<evidence type="ECO:0000256" key="1">
    <source>
        <dbReference type="SAM" id="Phobius"/>
    </source>
</evidence>